<dbReference type="InterPro" id="IPR014729">
    <property type="entry name" value="Rossmann-like_a/b/a_fold"/>
</dbReference>
<evidence type="ECO:0000256" key="1">
    <source>
        <dbReference type="ARBA" id="ARBA00005594"/>
    </source>
</evidence>
<feature type="domain" description="Aminoacyl-tRNA synthetase class Ia" evidence="9">
    <location>
        <begin position="412"/>
        <end position="577"/>
    </location>
</feature>
<protein>
    <recommendedName>
        <fullName evidence="2">leucine--tRNA ligase</fullName>
        <ecNumber evidence="2">6.1.1.4</ecNumber>
    </recommendedName>
</protein>
<keyword evidence="3" id="KW-0436">Ligase</keyword>
<dbReference type="PROSITE" id="PS00178">
    <property type="entry name" value="AA_TRNA_LIGASE_I"/>
    <property type="match status" value="1"/>
</dbReference>
<evidence type="ECO:0000256" key="2">
    <source>
        <dbReference type="ARBA" id="ARBA00013164"/>
    </source>
</evidence>
<gene>
    <name evidence="12" type="ORF">LCGC14_1886950</name>
</gene>
<dbReference type="InterPro" id="IPR025709">
    <property type="entry name" value="Leu_tRNA-synth_edit"/>
</dbReference>
<evidence type="ECO:0000256" key="6">
    <source>
        <dbReference type="ARBA" id="ARBA00022917"/>
    </source>
</evidence>
<dbReference type="NCBIfam" id="TIGR00396">
    <property type="entry name" value="leuS_bact"/>
    <property type="match status" value="1"/>
</dbReference>
<dbReference type="PANTHER" id="PTHR43740:SF2">
    <property type="entry name" value="LEUCINE--TRNA LIGASE, MITOCHONDRIAL"/>
    <property type="match status" value="1"/>
</dbReference>
<keyword evidence="4" id="KW-0547">Nucleotide-binding</keyword>
<dbReference type="Gene3D" id="3.40.50.620">
    <property type="entry name" value="HUPs"/>
    <property type="match status" value="2"/>
</dbReference>
<dbReference type="InterPro" id="IPR015413">
    <property type="entry name" value="Methionyl/Leucyl_tRNA_Synth"/>
</dbReference>
<dbReference type="InterPro" id="IPR009008">
    <property type="entry name" value="Val/Leu/Ile-tRNA-synth_edit"/>
</dbReference>
<dbReference type="InterPro" id="IPR002300">
    <property type="entry name" value="aa-tRNA-synth_Ia"/>
</dbReference>
<feature type="domain" description="Leucyl-tRNA synthetase editing" evidence="11">
    <location>
        <begin position="219"/>
        <end position="405"/>
    </location>
</feature>
<dbReference type="GO" id="GO:0005524">
    <property type="term" value="F:ATP binding"/>
    <property type="evidence" value="ECO:0007669"/>
    <property type="project" value="UniProtKB-KW"/>
</dbReference>
<dbReference type="SUPFAM" id="SSF50677">
    <property type="entry name" value="ValRS/IleRS/LeuRS editing domain"/>
    <property type="match status" value="1"/>
</dbReference>
<dbReference type="SUPFAM" id="SSF52374">
    <property type="entry name" value="Nucleotidylyl transferase"/>
    <property type="match status" value="1"/>
</dbReference>
<reference evidence="12" key="1">
    <citation type="journal article" date="2015" name="Nature">
        <title>Complex archaea that bridge the gap between prokaryotes and eukaryotes.</title>
        <authorList>
            <person name="Spang A."/>
            <person name="Saw J.H."/>
            <person name="Jorgensen S.L."/>
            <person name="Zaremba-Niedzwiedzka K."/>
            <person name="Martijn J."/>
            <person name="Lind A.E."/>
            <person name="van Eijk R."/>
            <person name="Schleper C."/>
            <person name="Guy L."/>
            <person name="Ettema T.J."/>
        </authorList>
    </citation>
    <scope>NUCLEOTIDE SEQUENCE</scope>
</reference>
<dbReference type="Gene3D" id="1.10.730.10">
    <property type="entry name" value="Isoleucyl-tRNA Synthetase, Domain 1"/>
    <property type="match status" value="2"/>
</dbReference>
<dbReference type="FunFam" id="3.40.50.620:FF:000003">
    <property type="entry name" value="Leucine--tRNA ligase"/>
    <property type="match status" value="1"/>
</dbReference>
<dbReference type="GO" id="GO:0004823">
    <property type="term" value="F:leucine-tRNA ligase activity"/>
    <property type="evidence" value="ECO:0007669"/>
    <property type="project" value="UniProtKB-EC"/>
</dbReference>
<evidence type="ECO:0000256" key="7">
    <source>
        <dbReference type="ARBA" id="ARBA00023146"/>
    </source>
</evidence>
<dbReference type="PANTHER" id="PTHR43740">
    <property type="entry name" value="LEUCYL-TRNA SYNTHETASE"/>
    <property type="match status" value="1"/>
</dbReference>
<evidence type="ECO:0000256" key="8">
    <source>
        <dbReference type="ARBA" id="ARBA00047469"/>
    </source>
</evidence>
<dbReference type="EC" id="6.1.1.4" evidence="2"/>
<dbReference type="CDD" id="cd00812">
    <property type="entry name" value="LeuRS_core"/>
    <property type="match status" value="1"/>
</dbReference>
<feature type="domain" description="Methionyl/Leucyl tRNA synthetase" evidence="10">
    <location>
        <begin position="38"/>
        <end position="181"/>
    </location>
</feature>
<evidence type="ECO:0000256" key="4">
    <source>
        <dbReference type="ARBA" id="ARBA00022741"/>
    </source>
</evidence>
<dbReference type="GO" id="GO:0006429">
    <property type="term" value="P:leucyl-tRNA aminoacylation"/>
    <property type="evidence" value="ECO:0007669"/>
    <property type="project" value="InterPro"/>
</dbReference>
<sequence>MVEYDAKNIEKKWQGKWEKDKIFEVKEYPEKLKYYVLEMYPYPSGKLHMGHLRNYTIGDCIARYKRMKGFNVLYPMGYDSFGMPAENAAIDEGTNPKVWTDYNIELMKNQQKLIGLSYDWTREVHSHDPNYYKWDQWFFLKMYEKSIAYKEDSYVNWCPKCITVLANEQAQGGKCWRCNNDVEQKFLSQWFLKIRDYAEELLDGLNLVEWPEKVKLMQRNWIGRSEGSIIKFPIVGEDRTINIFTTRPDTLYGVTFMIFAPEHPWVHDWVKGTEYEDEYEKLSIEIMKEGKFERTDLDVEKKGMFIGKYCINPATNEEIPVYIGNFVIYEYGAGAVMAVPAHDQRDFEFAKLHNIPIKIVIQPHEFELKVDKMSRAYEGDGVLINSEEFNNIENRSAIQDITDKLSKLGKGYKTINYKLRDWGISRQRYWGCPIPIIYCNQCGTVPVPYGDLPILLPEDAIFTGSGNPLETSESFVNVNCPKCGNKGRRETDTMDTFIDSSWYFFAFCDPPSLTTELPYKKDIVNYWGNVDQYIGGIEHAVMHLIYARFFTKMARDFGLHKFDEPFQRLLTQGMINKAHPYCSKCDRFAMKAESHDTKCKFCQTPYILKSVKMSKSYGNTVDPGEIMDVYGADAARFFILFGASPSSGLEWSDEGVGFANKFLNKAFHLFTEQIEFSRNEISIRDTLMNYKLNKLIKAVSTALEKIEIRDAVNKIILFTAELVKYKSEGVIEEIYNECLEKLALI</sequence>
<evidence type="ECO:0000256" key="3">
    <source>
        <dbReference type="ARBA" id="ARBA00022598"/>
    </source>
</evidence>
<comment type="caution">
    <text evidence="12">The sequence shown here is derived from an EMBL/GenBank/DDBJ whole genome shotgun (WGS) entry which is preliminary data.</text>
</comment>
<proteinExistence type="inferred from homology"/>
<keyword evidence="7" id="KW-0030">Aminoacyl-tRNA synthetase</keyword>
<accession>A0A0F9G0T2</accession>
<dbReference type="GO" id="GO:0002161">
    <property type="term" value="F:aminoacyl-tRNA deacylase activity"/>
    <property type="evidence" value="ECO:0007669"/>
    <property type="project" value="InterPro"/>
</dbReference>
<evidence type="ECO:0000313" key="12">
    <source>
        <dbReference type="EMBL" id="KKL92213.1"/>
    </source>
</evidence>
<evidence type="ECO:0000259" key="9">
    <source>
        <dbReference type="Pfam" id="PF00133"/>
    </source>
</evidence>
<evidence type="ECO:0000259" key="10">
    <source>
        <dbReference type="Pfam" id="PF09334"/>
    </source>
</evidence>
<feature type="non-terminal residue" evidence="12">
    <location>
        <position position="745"/>
    </location>
</feature>
<evidence type="ECO:0000256" key="5">
    <source>
        <dbReference type="ARBA" id="ARBA00022840"/>
    </source>
</evidence>
<comment type="similarity">
    <text evidence="1">Belongs to the class-I aminoacyl-tRNA synthetase family.</text>
</comment>
<dbReference type="GO" id="GO:0005829">
    <property type="term" value="C:cytosol"/>
    <property type="evidence" value="ECO:0007669"/>
    <property type="project" value="TreeGrafter"/>
</dbReference>
<dbReference type="FunFam" id="1.10.730.10:FF:000002">
    <property type="entry name" value="Leucine--tRNA ligase"/>
    <property type="match status" value="1"/>
</dbReference>
<keyword evidence="6" id="KW-0648">Protein biosynthesis</keyword>
<dbReference type="PRINTS" id="PR00985">
    <property type="entry name" value="TRNASYNTHLEU"/>
</dbReference>
<dbReference type="AlphaFoldDB" id="A0A0F9G0T2"/>
<comment type="catalytic activity">
    <reaction evidence="8">
        <text>tRNA(Leu) + L-leucine + ATP = L-leucyl-tRNA(Leu) + AMP + diphosphate</text>
        <dbReference type="Rhea" id="RHEA:11688"/>
        <dbReference type="Rhea" id="RHEA-COMP:9613"/>
        <dbReference type="Rhea" id="RHEA-COMP:9622"/>
        <dbReference type="ChEBI" id="CHEBI:30616"/>
        <dbReference type="ChEBI" id="CHEBI:33019"/>
        <dbReference type="ChEBI" id="CHEBI:57427"/>
        <dbReference type="ChEBI" id="CHEBI:78442"/>
        <dbReference type="ChEBI" id="CHEBI:78494"/>
        <dbReference type="ChEBI" id="CHEBI:456215"/>
        <dbReference type="EC" id="6.1.1.4"/>
    </reaction>
</comment>
<dbReference type="Pfam" id="PF13603">
    <property type="entry name" value="tRNA-synt_1_2"/>
    <property type="match status" value="1"/>
</dbReference>
<dbReference type="EMBL" id="LAZR01019528">
    <property type="protein sequence ID" value="KKL92213.1"/>
    <property type="molecule type" value="Genomic_DNA"/>
</dbReference>
<dbReference type="InterPro" id="IPR001412">
    <property type="entry name" value="aa-tRNA-synth_I_CS"/>
</dbReference>
<dbReference type="InterPro" id="IPR002302">
    <property type="entry name" value="Leu-tRNA-ligase"/>
</dbReference>
<dbReference type="Pfam" id="PF09334">
    <property type="entry name" value="tRNA-synt_1g"/>
    <property type="match status" value="1"/>
</dbReference>
<dbReference type="Pfam" id="PF00133">
    <property type="entry name" value="tRNA-synt_1"/>
    <property type="match status" value="2"/>
</dbReference>
<organism evidence="12">
    <name type="scientific">marine sediment metagenome</name>
    <dbReference type="NCBI Taxonomy" id="412755"/>
    <lineage>
        <taxon>unclassified sequences</taxon>
        <taxon>metagenomes</taxon>
        <taxon>ecological metagenomes</taxon>
    </lineage>
</organism>
<keyword evidence="5" id="KW-0067">ATP-binding</keyword>
<feature type="domain" description="Aminoacyl-tRNA synthetase class Ia" evidence="9">
    <location>
        <begin position="612"/>
        <end position="650"/>
    </location>
</feature>
<name>A0A0F9G0T2_9ZZZZ</name>
<evidence type="ECO:0000259" key="11">
    <source>
        <dbReference type="Pfam" id="PF13603"/>
    </source>
</evidence>